<accession>A0A9P1GED0</accession>
<organism evidence="2">
    <name type="scientific">Cladocopium goreaui</name>
    <dbReference type="NCBI Taxonomy" id="2562237"/>
    <lineage>
        <taxon>Eukaryota</taxon>
        <taxon>Sar</taxon>
        <taxon>Alveolata</taxon>
        <taxon>Dinophyceae</taxon>
        <taxon>Suessiales</taxon>
        <taxon>Symbiodiniaceae</taxon>
        <taxon>Cladocopium</taxon>
    </lineage>
</organism>
<feature type="compositionally biased region" description="Basic residues" evidence="1">
    <location>
        <begin position="249"/>
        <end position="262"/>
    </location>
</feature>
<name>A0A9P1GED0_9DINO</name>
<proteinExistence type="predicted"/>
<gene>
    <name evidence="2" type="ORF">C1SCF055_LOCUS36093</name>
</gene>
<feature type="compositionally biased region" description="Pro residues" evidence="1">
    <location>
        <begin position="148"/>
        <end position="160"/>
    </location>
</feature>
<feature type="compositionally biased region" description="Basic and acidic residues" evidence="1">
    <location>
        <begin position="36"/>
        <end position="72"/>
    </location>
</feature>
<comment type="caution">
    <text evidence="2">The sequence shown here is derived from an EMBL/GenBank/DDBJ whole genome shotgun (WGS) entry which is preliminary data.</text>
</comment>
<sequence>MSDDRLQDWEREAINSYLSWKGGKGPIPYVNPTAKGDGKGDGKANPKGEKGEKGESMCKGGKGDGKHGKNPEGAKAPGPGPPPGKGSMRPPEPVTKGSASSAPPPLGAVSATPSSTGIRPKQRPPAGSWVSAWLWLPSGTVLGSLPGTPGPPPAAPPPAAALPRDESSSSQDRVVFLAGAESVPVEPEPMPPPPPRRDHDHGYAASSTAASHEDALHTPRTAASAPAASVRPERRDHDRVRRGSDRKRSRDRRRRRRDSNDT</sequence>
<keyword evidence="4" id="KW-1185">Reference proteome</keyword>
<feature type="region of interest" description="Disordered" evidence="1">
    <location>
        <begin position="139"/>
        <end position="262"/>
    </location>
</feature>
<dbReference type="AlphaFoldDB" id="A0A9P1GED0"/>
<feature type="compositionally biased region" description="Low complexity" evidence="1">
    <location>
        <begin position="218"/>
        <end position="230"/>
    </location>
</feature>
<feature type="compositionally biased region" description="Basic and acidic residues" evidence="1">
    <location>
        <begin position="231"/>
        <end position="248"/>
    </location>
</feature>
<reference evidence="3" key="2">
    <citation type="submission" date="2024-04" db="EMBL/GenBank/DDBJ databases">
        <authorList>
            <person name="Chen Y."/>
            <person name="Shah S."/>
            <person name="Dougan E. K."/>
            <person name="Thang M."/>
            <person name="Chan C."/>
        </authorList>
    </citation>
    <scope>NUCLEOTIDE SEQUENCE [LARGE SCALE GENOMIC DNA]</scope>
</reference>
<evidence type="ECO:0000313" key="4">
    <source>
        <dbReference type="Proteomes" id="UP001152797"/>
    </source>
</evidence>
<dbReference type="Proteomes" id="UP001152797">
    <property type="component" value="Unassembled WGS sequence"/>
</dbReference>
<evidence type="ECO:0000313" key="2">
    <source>
        <dbReference type="EMBL" id="CAI4010871.1"/>
    </source>
</evidence>
<dbReference type="EMBL" id="CAMXCT030004957">
    <property type="protein sequence ID" value="CAL4798183.1"/>
    <property type="molecule type" value="Genomic_DNA"/>
</dbReference>
<protein>
    <submittedName>
        <fullName evidence="2">Uncharacterized protein</fullName>
    </submittedName>
</protein>
<evidence type="ECO:0000256" key="1">
    <source>
        <dbReference type="SAM" id="MobiDB-lite"/>
    </source>
</evidence>
<feature type="region of interest" description="Disordered" evidence="1">
    <location>
        <begin position="16"/>
        <end position="127"/>
    </location>
</feature>
<reference evidence="2" key="1">
    <citation type="submission" date="2022-10" db="EMBL/GenBank/DDBJ databases">
        <authorList>
            <person name="Chen Y."/>
            <person name="Dougan E. K."/>
            <person name="Chan C."/>
            <person name="Rhodes N."/>
            <person name="Thang M."/>
        </authorList>
    </citation>
    <scope>NUCLEOTIDE SEQUENCE</scope>
</reference>
<dbReference type="EMBL" id="CAMXCT010004957">
    <property type="protein sequence ID" value="CAI4010871.1"/>
    <property type="molecule type" value="Genomic_DNA"/>
</dbReference>
<dbReference type="EMBL" id="CAMXCT020004957">
    <property type="protein sequence ID" value="CAL1164246.1"/>
    <property type="molecule type" value="Genomic_DNA"/>
</dbReference>
<evidence type="ECO:0000313" key="3">
    <source>
        <dbReference type="EMBL" id="CAL1164246.1"/>
    </source>
</evidence>